<organism evidence="6 7">
    <name type="scientific">Caenorhabditis angaria</name>
    <dbReference type="NCBI Taxonomy" id="860376"/>
    <lineage>
        <taxon>Eukaryota</taxon>
        <taxon>Metazoa</taxon>
        <taxon>Ecdysozoa</taxon>
        <taxon>Nematoda</taxon>
        <taxon>Chromadorea</taxon>
        <taxon>Rhabditida</taxon>
        <taxon>Rhabditina</taxon>
        <taxon>Rhabditomorpha</taxon>
        <taxon>Rhabditoidea</taxon>
        <taxon>Rhabditidae</taxon>
        <taxon>Peloderinae</taxon>
        <taxon>Caenorhabditis</taxon>
    </lineage>
</organism>
<evidence type="ECO:0000256" key="4">
    <source>
        <dbReference type="SAM" id="MobiDB-lite"/>
    </source>
</evidence>
<dbReference type="InterPro" id="IPR006636">
    <property type="entry name" value="STI1_HS-bd"/>
</dbReference>
<feature type="region of interest" description="Disordered" evidence="4">
    <location>
        <begin position="28"/>
        <end position="61"/>
    </location>
</feature>
<evidence type="ECO:0000256" key="1">
    <source>
        <dbReference type="ARBA" id="ARBA00022737"/>
    </source>
</evidence>
<dbReference type="GO" id="GO:0030544">
    <property type="term" value="F:Hsp70 protein binding"/>
    <property type="evidence" value="ECO:0007669"/>
    <property type="project" value="TreeGrafter"/>
</dbReference>
<dbReference type="AlphaFoldDB" id="A0A9P1IF75"/>
<dbReference type="PANTHER" id="PTHR45883">
    <property type="entry name" value="HSC70-INTERACTING PROTEIN"/>
    <property type="match status" value="1"/>
</dbReference>
<reference evidence="6" key="1">
    <citation type="submission" date="2022-11" db="EMBL/GenBank/DDBJ databases">
        <authorList>
            <person name="Kikuchi T."/>
        </authorList>
    </citation>
    <scope>NUCLEOTIDE SEQUENCE</scope>
    <source>
        <strain evidence="6">PS1010</strain>
    </source>
</reference>
<dbReference type="OrthoDB" id="533763at2759"/>
<accession>A0A9P1IF75</accession>
<proteinExistence type="predicted"/>
<sequence length="168" mass="17526">MQEYNRAVERRNQEIEIAERRERVRKAQEANRKAAEEAAKQQAQFGAGPEDDFDFSTFGGGGAAGGMPKGAADLFSDPEIAAALQDPEILPALMDIMSNPANMMKYLNNPKVAKLIAKLQKSGGFPGFGGPGGAPTGGCPGGGCTDSGCSDNFSAPPPPSKAPEPDLD</sequence>
<keyword evidence="2" id="KW-0802">TPR repeat</keyword>
<evidence type="ECO:0000259" key="5">
    <source>
        <dbReference type="SMART" id="SM00727"/>
    </source>
</evidence>
<dbReference type="SMART" id="SM00727">
    <property type="entry name" value="STI1"/>
    <property type="match status" value="1"/>
</dbReference>
<evidence type="ECO:0000256" key="2">
    <source>
        <dbReference type="ARBA" id="ARBA00022803"/>
    </source>
</evidence>
<dbReference type="Gene3D" id="1.10.260.100">
    <property type="match status" value="1"/>
</dbReference>
<evidence type="ECO:0000256" key="3">
    <source>
        <dbReference type="ARBA" id="ARBA00037033"/>
    </source>
</evidence>
<protein>
    <recommendedName>
        <fullName evidence="5">STI1 domain-containing protein</fullName>
    </recommendedName>
</protein>
<feature type="compositionally biased region" description="Gly residues" evidence="4">
    <location>
        <begin position="126"/>
        <end position="145"/>
    </location>
</feature>
<keyword evidence="1" id="KW-0677">Repeat</keyword>
<feature type="domain" description="STI1" evidence="5">
    <location>
        <begin position="77"/>
        <end position="116"/>
    </location>
</feature>
<dbReference type="Pfam" id="PF17830">
    <property type="entry name" value="STI1-HOP_DP"/>
    <property type="match status" value="1"/>
</dbReference>
<comment type="caution">
    <text evidence="6">The sequence shown here is derived from an EMBL/GenBank/DDBJ whole genome shotgun (WGS) entry which is preliminary data.</text>
</comment>
<keyword evidence="7" id="KW-1185">Reference proteome</keyword>
<dbReference type="PANTHER" id="PTHR45883:SF2">
    <property type="entry name" value="HSC70-INTERACTING PROTEIN"/>
    <property type="match status" value="1"/>
</dbReference>
<comment type="function">
    <text evidence="3">One HIP oligomer binds the ATPase domains of at least two HSC70 molecules dependent on activation of the HSC70 ATPase by HSP40. Stabilizes the ADP state of HSC70 that has a high affinity for substrate protein. Through its own chaperone activity, it may contribute to the interaction of HSC70 with various target proteins.</text>
</comment>
<dbReference type="InterPro" id="IPR041243">
    <property type="entry name" value="STI1/HOP_DP"/>
</dbReference>
<dbReference type="Proteomes" id="UP001152747">
    <property type="component" value="Unassembled WGS sequence"/>
</dbReference>
<feature type="compositionally biased region" description="Basic and acidic residues" evidence="4">
    <location>
        <begin position="28"/>
        <end position="39"/>
    </location>
</feature>
<evidence type="ECO:0000313" key="6">
    <source>
        <dbReference type="EMBL" id="CAI5444134.1"/>
    </source>
</evidence>
<evidence type="ECO:0000313" key="7">
    <source>
        <dbReference type="Proteomes" id="UP001152747"/>
    </source>
</evidence>
<dbReference type="EMBL" id="CANHGI010000003">
    <property type="protein sequence ID" value="CAI5444134.1"/>
    <property type="molecule type" value="Genomic_DNA"/>
</dbReference>
<name>A0A9P1IF75_9PELO</name>
<gene>
    <name evidence="6" type="ORF">CAMP_LOCUS6771</name>
</gene>
<feature type="region of interest" description="Disordered" evidence="4">
    <location>
        <begin position="126"/>
        <end position="168"/>
    </location>
</feature>